<evidence type="ECO:0000256" key="1">
    <source>
        <dbReference type="SAM" id="SignalP"/>
    </source>
</evidence>
<dbReference type="InterPro" id="IPR050278">
    <property type="entry name" value="Serine_Prot_S9B/DPPIV"/>
</dbReference>
<dbReference type="EMBL" id="JACHOA010000007">
    <property type="protein sequence ID" value="MBB4615109.1"/>
    <property type="molecule type" value="Genomic_DNA"/>
</dbReference>
<feature type="chain" id="PRO_5031540869" evidence="1">
    <location>
        <begin position="23"/>
        <end position="756"/>
    </location>
</feature>
<feature type="domain" description="Dipeptidylpeptidase IV N-terminal" evidence="3">
    <location>
        <begin position="162"/>
        <end position="465"/>
    </location>
</feature>
<keyword evidence="4" id="KW-0378">Hydrolase</keyword>
<dbReference type="PANTHER" id="PTHR11731:SF193">
    <property type="entry name" value="DIPEPTIDYL PEPTIDASE 9"/>
    <property type="match status" value="1"/>
</dbReference>
<dbReference type="RefSeq" id="WP_144906412.1">
    <property type="nucleotide sequence ID" value="NZ_JACHOA010000007.1"/>
</dbReference>
<feature type="domain" description="Peptidase S9 prolyl oligopeptidase catalytic" evidence="2">
    <location>
        <begin position="556"/>
        <end position="750"/>
    </location>
</feature>
<evidence type="ECO:0000313" key="5">
    <source>
        <dbReference type="Proteomes" id="UP000538566"/>
    </source>
</evidence>
<dbReference type="Pfam" id="PF00326">
    <property type="entry name" value="Peptidase_S9"/>
    <property type="match status" value="1"/>
</dbReference>
<gene>
    <name evidence="4" type="ORF">GGR37_003399</name>
</gene>
<dbReference type="GO" id="GO:0006508">
    <property type="term" value="P:proteolysis"/>
    <property type="evidence" value="ECO:0007669"/>
    <property type="project" value="InterPro"/>
</dbReference>
<proteinExistence type="predicted"/>
<reference evidence="4 5" key="1">
    <citation type="submission" date="2020-08" db="EMBL/GenBank/DDBJ databases">
        <title>Genomic Encyclopedia of Type Strains, Phase IV (KMG-IV): sequencing the most valuable type-strain genomes for metagenomic binning, comparative biology and taxonomic classification.</title>
        <authorList>
            <person name="Goeker M."/>
        </authorList>
    </citation>
    <scope>NUCLEOTIDE SEQUENCE [LARGE SCALE GENOMIC DNA]</scope>
    <source>
        <strain evidence="4 5">DSM 17507</strain>
    </source>
</reference>
<accession>A0A7W7EVI3</accession>
<dbReference type="Pfam" id="PF00930">
    <property type="entry name" value="DPPIV_N"/>
    <property type="match status" value="1"/>
</dbReference>
<evidence type="ECO:0000313" key="4">
    <source>
        <dbReference type="EMBL" id="MBB4615109.1"/>
    </source>
</evidence>
<dbReference type="InterPro" id="IPR001375">
    <property type="entry name" value="Peptidase_S9_cat"/>
</dbReference>
<dbReference type="SUPFAM" id="SSF82171">
    <property type="entry name" value="DPP6 N-terminal domain-like"/>
    <property type="match status" value="1"/>
</dbReference>
<sequence>MRHFRLLAACALSTFIAAPALAQQGSPMTTAAPADAQAQATSLTFERVFASPSLNGPAPRAVKLSPDGRYLTLLRNRADDRERYDLWGFDRQTGEWKMLVDSLKLSSGRQLSEAEKMQRERQRIGDLKGIVSYEWSADSKSVLVPVDGDLLLAGLDGSVRKVEGTKGGELTPKLGPKGEHIAFVRDRRLWAGPVTGAAAQAITPEEANADVHWGEAEFVAQEEMNRFNGFWWSPDESRIAVERFDESMVGVVTRAAIGAEGTKTFDQRYPAAGTPNAEVSLYVMAPDGSSRVQVDLGANKDIYLARVDWAPDGKTLYVQRMNREQTMLDMLKVDPMTGKSSVLFSEKAADKHWIDLSDSYRFLSDGSLVWWSQRDGFGHLYRFNKGKWSQLTKGDWVVTGLVGVDEKGGKLYLTGTKDDVLAQQVYAMDLRAPGKLTRLTELGWVNGASMDKSGQTLMITRSSDAQPSQSYIADTTGKRLAWIEENKVAGSHPYAPYLASHRPAQFGTIPAADGTPLHYMMITPPLEPGKKYPVFTYHYGGPTAQVVSKGFQGALAQAIVDKGYIYFAIDNRGSDTRGVKFASALHHAMGSVEVEDQLAGALWLKKQSFVDADKISTFGWSYGGYMSIKMLEANPGAYAAGIAVAPVTKWQMYDTTYTERYLGDPNKLPQVYEKSNALAETGKISDPLLIIHGMADDNVVFENASAIIAKMQAEAVPFEMMLYPGYTHRISGPKVSQHLYETIFRFLDRNGAGSGK</sequence>
<dbReference type="AlphaFoldDB" id="A0A7W7EVI3"/>
<dbReference type="Gene3D" id="2.140.10.30">
    <property type="entry name" value="Dipeptidylpeptidase IV, N-terminal domain"/>
    <property type="match status" value="1"/>
</dbReference>
<feature type="signal peptide" evidence="1">
    <location>
        <begin position="1"/>
        <end position="22"/>
    </location>
</feature>
<dbReference type="Proteomes" id="UP000538566">
    <property type="component" value="Unassembled WGS sequence"/>
</dbReference>
<dbReference type="InterPro" id="IPR029058">
    <property type="entry name" value="AB_hydrolase_fold"/>
</dbReference>
<evidence type="ECO:0000259" key="3">
    <source>
        <dbReference type="Pfam" id="PF00930"/>
    </source>
</evidence>
<organism evidence="4 5">
    <name type="scientific">Novosphingobium taihuense</name>
    <dbReference type="NCBI Taxonomy" id="260085"/>
    <lineage>
        <taxon>Bacteria</taxon>
        <taxon>Pseudomonadati</taxon>
        <taxon>Pseudomonadota</taxon>
        <taxon>Alphaproteobacteria</taxon>
        <taxon>Sphingomonadales</taxon>
        <taxon>Sphingomonadaceae</taxon>
        <taxon>Novosphingobium</taxon>
    </lineage>
</organism>
<comment type="caution">
    <text evidence="4">The sequence shown here is derived from an EMBL/GenBank/DDBJ whole genome shotgun (WGS) entry which is preliminary data.</text>
</comment>
<name>A0A7W7EVI3_9SPHN</name>
<dbReference type="Gene3D" id="3.40.50.1820">
    <property type="entry name" value="alpha/beta hydrolase"/>
    <property type="match status" value="1"/>
</dbReference>
<dbReference type="PANTHER" id="PTHR11731">
    <property type="entry name" value="PROTEASE FAMILY S9B,C DIPEPTIDYL-PEPTIDASE IV-RELATED"/>
    <property type="match status" value="1"/>
</dbReference>
<dbReference type="EC" id="3.4.14.5" evidence="4"/>
<dbReference type="OrthoDB" id="1094230at2"/>
<keyword evidence="5" id="KW-1185">Reference proteome</keyword>
<evidence type="ECO:0000259" key="2">
    <source>
        <dbReference type="Pfam" id="PF00326"/>
    </source>
</evidence>
<protein>
    <submittedName>
        <fullName evidence="4">Dipeptidyl-peptidase-4</fullName>
        <ecNumber evidence="4">3.4.14.5</ecNumber>
    </submittedName>
</protein>
<keyword evidence="1" id="KW-0732">Signal</keyword>
<dbReference type="GO" id="GO:0008236">
    <property type="term" value="F:serine-type peptidase activity"/>
    <property type="evidence" value="ECO:0007669"/>
    <property type="project" value="InterPro"/>
</dbReference>
<dbReference type="InterPro" id="IPR002469">
    <property type="entry name" value="Peptidase_S9B_N"/>
</dbReference>
<dbReference type="GO" id="GO:0008239">
    <property type="term" value="F:dipeptidyl-peptidase activity"/>
    <property type="evidence" value="ECO:0007669"/>
    <property type="project" value="UniProtKB-EC"/>
</dbReference>
<dbReference type="SUPFAM" id="SSF53474">
    <property type="entry name" value="alpha/beta-Hydrolases"/>
    <property type="match status" value="1"/>
</dbReference>